<evidence type="ECO:0000259" key="1">
    <source>
        <dbReference type="PROSITE" id="PS51186"/>
    </source>
</evidence>
<dbReference type="RefSeq" id="WP_065657201.1">
    <property type="nucleotide sequence ID" value="NZ_CP026925.1"/>
</dbReference>
<dbReference type="EMBL" id="CP026925">
    <property type="protein sequence ID" value="AVH43434.1"/>
    <property type="molecule type" value="Genomic_DNA"/>
</dbReference>
<accession>A0A2L2LGG0</accession>
<keyword evidence="2" id="KW-0808">Transferase</keyword>
<dbReference type="InterPro" id="IPR052729">
    <property type="entry name" value="Acyl/Acetyltrans_Enzymes"/>
</dbReference>
<dbReference type="Pfam" id="PF18014">
    <property type="entry name" value="Acetyltransf_18"/>
    <property type="match status" value="1"/>
</dbReference>
<protein>
    <submittedName>
        <fullName evidence="2">Acetyltransferase</fullName>
    </submittedName>
</protein>
<evidence type="ECO:0000313" key="2">
    <source>
        <dbReference type="EMBL" id="AVH43434.1"/>
    </source>
</evidence>
<dbReference type="PANTHER" id="PTHR47237:SF2">
    <property type="entry name" value="BLL4206 PROTEIN"/>
    <property type="match status" value="1"/>
</dbReference>
<dbReference type="PROSITE" id="PS51186">
    <property type="entry name" value="GNAT"/>
    <property type="match status" value="1"/>
</dbReference>
<dbReference type="Proteomes" id="UP000237717">
    <property type="component" value="Chromosome II"/>
</dbReference>
<dbReference type="InterPro" id="IPR000182">
    <property type="entry name" value="GNAT_dom"/>
</dbReference>
<gene>
    <name evidence="2" type="ORF">At1D1609_33810</name>
</gene>
<name>A0A2L2LGG0_AGRTU</name>
<dbReference type="PANTHER" id="PTHR47237">
    <property type="entry name" value="SLL0310 PROTEIN"/>
    <property type="match status" value="1"/>
</dbReference>
<proteinExistence type="predicted"/>
<dbReference type="Gene3D" id="3.40.630.30">
    <property type="match status" value="1"/>
</dbReference>
<sequence>MELLKVDSFELRTVDIADVEADHLHALSMAVGWRYHANEWCFLRQCGVGLAALDEIDRVVATAMLFPYDEAFATVGMVIVSPRLQGQGVAPWLVGQLIAGYPDAALRLNATEASRRLFARLGFSGDTEKVHLLRGKARCPAEMPTLGRKQRIEPLSWDHLSAVVDLDRAAFGVSRRGVLQRLVQENTGYGLFEADRLAAFALRRAAGRGHIVGPVIAGDEADAIALVRRHFSDLDDQLVRLDTVRDSGLLTEFLAQSGLVGIETLTAMSKGAPQPAGSDSAKIFALASPSLC</sequence>
<dbReference type="Gene3D" id="3.40.630.90">
    <property type="match status" value="1"/>
</dbReference>
<dbReference type="AlphaFoldDB" id="A0A2L2LGG0"/>
<feature type="domain" description="N-acetyltransferase" evidence="1">
    <location>
        <begin position="9"/>
        <end position="142"/>
    </location>
</feature>
<dbReference type="InterPro" id="IPR016181">
    <property type="entry name" value="Acyl_CoA_acyltransferase"/>
</dbReference>
<dbReference type="InterPro" id="IPR041496">
    <property type="entry name" value="YitH/HolE_GNAT"/>
</dbReference>
<dbReference type="SUPFAM" id="SSF55729">
    <property type="entry name" value="Acyl-CoA N-acyltransferases (Nat)"/>
    <property type="match status" value="1"/>
</dbReference>
<dbReference type="GO" id="GO:0016747">
    <property type="term" value="F:acyltransferase activity, transferring groups other than amino-acyl groups"/>
    <property type="evidence" value="ECO:0007669"/>
    <property type="project" value="InterPro"/>
</dbReference>
<organism evidence="2 3">
    <name type="scientific">Agrobacterium tumefaciens</name>
    <dbReference type="NCBI Taxonomy" id="358"/>
    <lineage>
        <taxon>Bacteria</taxon>
        <taxon>Pseudomonadati</taxon>
        <taxon>Pseudomonadota</taxon>
        <taxon>Alphaproteobacteria</taxon>
        <taxon>Hyphomicrobiales</taxon>
        <taxon>Rhizobiaceae</taxon>
        <taxon>Rhizobium/Agrobacterium group</taxon>
        <taxon>Agrobacterium</taxon>
        <taxon>Agrobacterium tumefaciens complex</taxon>
    </lineage>
</organism>
<dbReference type="Pfam" id="PF00583">
    <property type="entry name" value="Acetyltransf_1"/>
    <property type="match status" value="1"/>
</dbReference>
<reference evidence="2 3" key="1">
    <citation type="submission" date="2018-02" db="EMBL/GenBank/DDBJ databases">
        <title>Complete genome sequence of Agrobacterium tumefaciens 1D1609.</title>
        <authorList>
            <person name="Cho S.-T."/>
            <person name="Haryono M."/>
            <person name="Chang H.-H."/>
            <person name="Santos M.N."/>
            <person name="Lai E.-M."/>
            <person name="Kuo C.-H."/>
        </authorList>
    </citation>
    <scope>NUCLEOTIDE SEQUENCE [LARGE SCALE GENOMIC DNA]</scope>
    <source>
        <strain evidence="2 3">1D1609</strain>
    </source>
</reference>
<evidence type="ECO:0000313" key="3">
    <source>
        <dbReference type="Proteomes" id="UP000237717"/>
    </source>
</evidence>